<dbReference type="AlphaFoldDB" id="A0A564WCW3"/>
<name>A0A564WCW3_9PROT</name>
<evidence type="ECO:0000259" key="6">
    <source>
        <dbReference type="Pfam" id="PF13817"/>
    </source>
</evidence>
<accession>A0A564WCW3</accession>
<dbReference type="InterPro" id="IPR024474">
    <property type="entry name" value="Znf_dom_IS66"/>
</dbReference>
<proteinExistence type="predicted"/>
<evidence type="ECO:0000256" key="2">
    <source>
        <dbReference type="SAM" id="MobiDB-lite"/>
    </source>
</evidence>
<dbReference type="EMBL" id="UXAT02000013">
    <property type="protein sequence ID" value="VUX46347.1"/>
    <property type="molecule type" value="Genomic_DNA"/>
</dbReference>
<protein>
    <recommendedName>
        <fullName evidence="9">Transposase</fullName>
    </recommendedName>
</protein>
<evidence type="ECO:0000313" key="7">
    <source>
        <dbReference type="EMBL" id="VUX46347.1"/>
    </source>
</evidence>
<gene>
    <name evidence="7" type="ORF">DF3PA_200029</name>
</gene>
<feature type="coiled-coil region" evidence="1">
    <location>
        <begin position="28"/>
        <end position="60"/>
    </location>
</feature>
<sequence length="535" mass="58851">MTTVPEPLPSDLAEAHAMILAERAARLAAEAEAATAKATKRVLDLEIERLKLEIARLKRHRFGTSSERSSRLEQLELALCELEETVAAVDAAQALRAAERPEPEQPRGTTPRKPARRPLPAHLPRTRVVYPAPTTCPCCGGAVRKLGEEITESLERLPARWFVIQHVREKVSCRCCEAINEAPAPFHPIARGRAGPNLLAEVMFGKYGLHLPLNRQSACFAREGIDLDVSTLAGWVGTVAGSLQPLTDAIAAHVRAGHRIHADETPVPVLAKGKTREGRLWTIVRDDRPFAGADPPAAAYFYSPDRRGVHAERFLQGFTGIMQADAFSGFGRLYKPGRAFGPIVEAACWSHARRGFFELAELQKGPIAIEAVRRIDALFGIEREINGLSAGQRLAVRAERSRPLVDALAAWLRDQYARLSAKSATAKAIDYMLKRWPSFTRFLDDGTICLTNNAAERALRGIAVGRRNWTFAGSDEGGRRAAAMYTLIETAKLNDVDPRAYLADVLSRLPGHPARRIDDLLPWNWQKPQPISAAA</sequence>
<feature type="domain" description="Transposase IS66 C-terminal" evidence="6">
    <location>
        <begin position="486"/>
        <end position="523"/>
    </location>
</feature>
<feature type="domain" description="Transposase IS66 zinc-finger binding" evidence="4">
    <location>
        <begin position="133"/>
        <end position="177"/>
    </location>
</feature>
<dbReference type="Proteomes" id="UP000326641">
    <property type="component" value="Unassembled WGS sequence"/>
</dbReference>
<dbReference type="InterPro" id="IPR004291">
    <property type="entry name" value="Transposase_IS66_central"/>
</dbReference>
<feature type="domain" description="Transposase TnpC homeodomain" evidence="5">
    <location>
        <begin position="49"/>
        <end position="128"/>
    </location>
</feature>
<reference evidence="7" key="1">
    <citation type="submission" date="2018-11" db="EMBL/GenBank/DDBJ databases">
        <authorList>
            <person name="Onetto C."/>
        </authorList>
    </citation>
    <scope>NUCLEOTIDE SEQUENCE [LARGE SCALE GENOMIC DNA]</scope>
</reference>
<dbReference type="Pfam" id="PF03050">
    <property type="entry name" value="DDE_Tnp_IS66"/>
    <property type="match status" value="1"/>
</dbReference>
<evidence type="ECO:0000256" key="1">
    <source>
        <dbReference type="SAM" id="Coils"/>
    </source>
</evidence>
<feature type="domain" description="Transposase IS66 central" evidence="3">
    <location>
        <begin position="191"/>
        <end position="479"/>
    </location>
</feature>
<dbReference type="InterPro" id="IPR024463">
    <property type="entry name" value="Transposase_TnpC_homeodom"/>
</dbReference>
<organism evidence="7 8">
    <name type="scientific">Candidatus Defluviicoccus seviourii</name>
    <dbReference type="NCBI Taxonomy" id="2565273"/>
    <lineage>
        <taxon>Bacteria</taxon>
        <taxon>Pseudomonadati</taxon>
        <taxon>Pseudomonadota</taxon>
        <taxon>Alphaproteobacteria</taxon>
        <taxon>Rhodospirillales</taxon>
        <taxon>Rhodospirillaceae</taxon>
        <taxon>Defluviicoccus</taxon>
    </lineage>
</organism>
<evidence type="ECO:0000313" key="8">
    <source>
        <dbReference type="Proteomes" id="UP000326641"/>
    </source>
</evidence>
<comment type="caution">
    <text evidence="7">The sequence shown here is derived from an EMBL/GenBank/DDBJ whole genome shotgun (WGS) entry which is preliminary data.</text>
</comment>
<dbReference type="Pfam" id="PF13817">
    <property type="entry name" value="DDE_Tnp_IS66_C"/>
    <property type="match status" value="1"/>
</dbReference>
<evidence type="ECO:0008006" key="9">
    <source>
        <dbReference type="Google" id="ProtNLM"/>
    </source>
</evidence>
<feature type="compositionally biased region" description="Low complexity" evidence="2">
    <location>
        <begin position="106"/>
        <end position="122"/>
    </location>
</feature>
<dbReference type="PANTHER" id="PTHR33678:SF1">
    <property type="entry name" value="BLL1576 PROTEIN"/>
    <property type="match status" value="1"/>
</dbReference>
<dbReference type="Pfam" id="PF13007">
    <property type="entry name" value="LZ_Tnp_IS66"/>
    <property type="match status" value="1"/>
</dbReference>
<dbReference type="Pfam" id="PF13005">
    <property type="entry name" value="zf-IS66"/>
    <property type="match status" value="1"/>
</dbReference>
<dbReference type="PANTHER" id="PTHR33678">
    <property type="entry name" value="BLL1576 PROTEIN"/>
    <property type="match status" value="1"/>
</dbReference>
<keyword evidence="1" id="KW-0175">Coiled coil</keyword>
<dbReference type="InterPro" id="IPR039552">
    <property type="entry name" value="IS66_C"/>
</dbReference>
<dbReference type="NCBIfam" id="NF033517">
    <property type="entry name" value="transpos_IS66"/>
    <property type="match status" value="1"/>
</dbReference>
<keyword evidence="8" id="KW-1185">Reference proteome</keyword>
<dbReference type="InterPro" id="IPR052344">
    <property type="entry name" value="Transposase-related"/>
</dbReference>
<evidence type="ECO:0000259" key="5">
    <source>
        <dbReference type="Pfam" id="PF13007"/>
    </source>
</evidence>
<evidence type="ECO:0000259" key="4">
    <source>
        <dbReference type="Pfam" id="PF13005"/>
    </source>
</evidence>
<feature type="region of interest" description="Disordered" evidence="2">
    <location>
        <begin position="95"/>
        <end position="122"/>
    </location>
</feature>
<evidence type="ECO:0000259" key="3">
    <source>
        <dbReference type="Pfam" id="PF03050"/>
    </source>
</evidence>